<dbReference type="Pfam" id="PF01408">
    <property type="entry name" value="GFO_IDH_MocA"/>
    <property type="match status" value="1"/>
</dbReference>
<proteinExistence type="predicted"/>
<dbReference type="SUPFAM" id="SSF51735">
    <property type="entry name" value="NAD(P)-binding Rossmann-fold domains"/>
    <property type="match status" value="1"/>
</dbReference>
<sequence>MPVGVIGLGNIAQKAYLPVLTALPGLDLRLMTRDREKLDRLGDAYRIRTPRRFTDLDALIDSGIRAAFVHAPTERHAEIVERLLTAGVDVLVDKPLSYRLAESRHLVGLARQHGRSLMVGFNRRYAPAYTAALGRPRDLVVLQKDRRAGAGDVRTIVLDDFIHLVDTLRMLAPDGADGMHVHGRVDEDGGLRHVVLQLMGEGFTGLAVMNRASGSGSETLQTAGGDRRREVHNLTEVIEHEDGEPALLRGGDWEPVGRRRGIEAMCRHFLDAGRGGVRLDAGDALETHEVCERVIEGLGG</sequence>
<dbReference type="PANTHER" id="PTHR43708:SF4">
    <property type="entry name" value="OXIDOREDUCTASE YCEM-RELATED"/>
    <property type="match status" value="1"/>
</dbReference>
<protein>
    <submittedName>
        <fullName evidence="3">Gfo/Idh/MocA family oxidoreductase</fullName>
    </submittedName>
</protein>
<dbReference type="RefSeq" id="WP_354644813.1">
    <property type="nucleotide sequence ID" value="NZ_CP159872.1"/>
</dbReference>
<dbReference type="Gene3D" id="3.40.50.720">
    <property type="entry name" value="NAD(P)-binding Rossmann-like Domain"/>
    <property type="match status" value="1"/>
</dbReference>
<gene>
    <name evidence="3" type="ORF">ABWK59_03510</name>
</gene>
<evidence type="ECO:0000313" key="3">
    <source>
        <dbReference type="EMBL" id="XCM83873.1"/>
    </source>
</evidence>
<name>A0AAU8K6P9_9ACTN</name>
<dbReference type="InterPro" id="IPR048477">
    <property type="entry name" value="YceM-like_C"/>
</dbReference>
<dbReference type="SUPFAM" id="SSF55347">
    <property type="entry name" value="Glyceraldehyde-3-phosphate dehydrogenase-like, C-terminal domain"/>
    <property type="match status" value="1"/>
</dbReference>
<dbReference type="GO" id="GO:0000166">
    <property type="term" value="F:nucleotide binding"/>
    <property type="evidence" value="ECO:0007669"/>
    <property type="project" value="InterPro"/>
</dbReference>
<organism evidence="3">
    <name type="scientific">Kitasatospora camelliae</name>
    <dbReference type="NCBI Taxonomy" id="3156397"/>
    <lineage>
        <taxon>Bacteria</taxon>
        <taxon>Bacillati</taxon>
        <taxon>Actinomycetota</taxon>
        <taxon>Actinomycetes</taxon>
        <taxon>Kitasatosporales</taxon>
        <taxon>Streptomycetaceae</taxon>
        <taxon>Kitasatospora</taxon>
    </lineage>
</organism>
<dbReference type="EMBL" id="CP159872">
    <property type="protein sequence ID" value="XCM83873.1"/>
    <property type="molecule type" value="Genomic_DNA"/>
</dbReference>
<evidence type="ECO:0000259" key="2">
    <source>
        <dbReference type="Pfam" id="PF21378"/>
    </source>
</evidence>
<evidence type="ECO:0000259" key="1">
    <source>
        <dbReference type="Pfam" id="PF01408"/>
    </source>
</evidence>
<dbReference type="InterPro" id="IPR000683">
    <property type="entry name" value="Gfo/Idh/MocA-like_OxRdtase_N"/>
</dbReference>
<dbReference type="KEGG" id="kcm:ABWK59_03510"/>
<feature type="domain" description="Gfo/Idh/MocA-like oxidoreductase N-terminal" evidence="1">
    <location>
        <begin position="3"/>
        <end position="121"/>
    </location>
</feature>
<reference evidence="3" key="1">
    <citation type="submission" date="2024-06" db="EMBL/GenBank/DDBJ databases">
        <title>The genome sequences of Kitasatospora sp. strain HUAS MG31.</title>
        <authorList>
            <person name="Mo P."/>
        </authorList>
    </citation>
    <scope>NUCLEOTIDE SEQUENCE</scope>
    <source>
        <strain evidence="3">HUAS MG31</strain>
    </source>
</reference>
<feature type="domain" description="YceM-like C-terminal" evidence="2">
    <location>
        <begin position="142"/>
        <end position="237"/>
    </location>
</feature>
<dbReference type="InterPro" id="IPR051317">
    <property type="entry name" value="Gfo/Idh/MocA_oxidoreduct"/>
</dbReference>
<accession>A0AAU8K6P9</accession>
<dbReference type="Gene3D" id="3.30.360.10">
    <property type="entry name" value="Dihydrodipicolinate Reductase, domain 2"/>
    <property type="match status" value="1"/>
</dbReference>
<dbReference type="AlphaFoldDB" id="A0AAU8K6P9"/>
<dbReference type="PANTHER" id="PTHR43708">
    <property type="entry name" value="CONSERVED EXPRESSED OXIDOREDUCTASE (EUROFUNG)"/>
    <property type="match status" value="1"/>
</dbReference>
<dbReference type="Pfam" id="PF21378">
    <property type="entry name" value="YceM-like_C"/>
    <property type="match status" value="1"/>
</dbReference>
<dbReference type="InterPro" id="IPR036291">
    <property type="entry name" value="NAD(P)-bd_dom_sf"/>
</dbReference>